<dbReference type="Proteomes" id="UP000319980">
    <property type="component" value="Unassembled WGS sequence"/>
</dbReference>
<accession>A0A5C5TUB3</accession>
<evidence type="ECO:0000313" key="7">
    <source>
        <dbReference type="Proteomes" id="UP000319980"/>
    </source>
</evidence>
<dbReference type="InterPro" id="IPR002641">
    <property type="entry name" value="PNPLA_dom"/>
</dbReference>
<dbReference type="Pfam" id="PF12536">
    <property type="entry name" value="DUF3734"/>
    <property type="match status" value="1"/>
</dbReference>
<feature type="active site" description="Nucleophile" evidence="4">
    <location>
        <position position="53"/>
    </location>
</feature>
<dbReference type="PANTHER" id="PTHR14226">
    <property type="entry name" value="NEUROPATHY TARGET ESTERASE/SWISS CHEESE D.MELANOGASTER"/>
    <property type="match status" value="1"/>
</dbReference>
<organism evidence="6 7">
    <name type="scientific">Luteimonas marina</name>
    <dbReference type="NCBI Taxonomy" id="488485"/>
    <lineage>
        <taxon>Bacteria</taxon>
        <taxon>Pseudomonadati</taxon>
        <taxon>Pseudomonadota</taxon>
        <taxon>Gammaproteobacteria</taxon>
        <taxon>Lysobacterales</taxon>
        <taxon>Lysobacteraceae</taxon>
        <taxon>Luteimonas</taxon>
    </lineage>
</organism>
<feature type="short sequence motif" description="DGA/G" evidence="4">
    <location>
        <begin position="225"/>
        <end position="227"/>
    </location>
</feature>
<dbReference type="Gene3D" id="3.40.1090.10">
    <property type="entry name" value="Cytosolic phospholipase A2 catalytic domain"/>
    <property type="match status" value="2"/>
</dbReference>
<dbReference type="PANTHER" id="PTHR14226:SF57">
    <property type="entry name" value="BLR7027 PROTEIN"/>
    <property type="match status" value="1"/>
</dbReference>
<dbReference type="InterPro" id="IPR016035">
    <property type="entry name" value="Acyl_Trfase/lysoPLipase"/>
</dbReference>
<name>A0A5C5TUB3_9GAMM</name>
<evidence type="ECO:0000256" key="2">
    <source>
        <dbReference type="ARBA" id="ARBA00022963"/>
    </source>
</evidence>
<evidence type="ECO:0000259" key="5">
    <source>
        <dbReference type="PROSITE" id="PS51635"/>
    </source>
</evidence>
<dbReference type="CDD" id="cd07209">
    <property type="entry name" value="Pat_hypo_Ecoli_Z1214_like"/>
    <property type="match status" value="1"/>
</dbReference>
<dbReference type="InterPro" id="IPR050301">
    <property type="entry name" value="NTE"/>
</dbReference>
<keyword evidence="1 4" id="KW-0378">Hydrolase</keyword>
<feature type="short sequence motif" description="GXGXXG" evidence="4">
    <location>
        <begin position="24"/>
        <end position="29"/>
    </location>
</feature>
<reference evidence="6 7" key="1">
    <citation type="journal article" date="2008" name="Int. J. Syst. Evol. Microbiol.">
        <title>Luteimonas marina sp. nov., isolated from seawater.</title>
        <authorList>
            <person name="Baik K.S."/>
            <person name="Park S.C."/>
            <person name="Kim M.S."/>
            <person name="Kim E.M."/>
            <person name="Park C."/>
            <person name="Chun J."/>
            <person name="Seong C.N."/>
        </authorList>
    </citation>
    <scope>NUCLEOTIDE SEQUENCE [LARGE SCALE GENOMIC DNA]</scope>
    <source>
        <strain evidence="6 7">FR1330</strain>
    </source>
</reference>
<evidence type="ECO:0000256" key="1">
    <source>
        <dbReference type="ARBA" id="ARBA00022801"/>
    </source>
</evidence>
<dbReference type="InterPro" id="IPR021095">
    <property type="entry name" value="DUF3734"/>
</dbReference>
<keyword evidence="3 4" id="KW-0443">Lipid metabolism</keyword>
<evidence type="ECO:0000256" key="4">
    <source>
        <dbReference type="PROSITE-ProRule" id="PRU01161"/>
    </source>
</evidence>
<dbReference type="AlphaFoldDB" id="A0A5C5TUB3"/>
<gene>
    <name evidence="6" type="ORF">FQY83_16025</name>
</gene>
<feature type="short sequence motif" description="GXSXG" evidence="4">
    <location>
        <begin position="51"/>
        <end position="55"/>
    </location>
</feature>
<dbReference type="GO" id="GO:0016042">
    <property type="term" value="P:lipid catabolic process"/>
    <property type="evidence" value="ECO:0007669"/>
    <property type="project" value="UniProtKB-UniRule"/>
</dbReference>
<proteinExistence type="predicted"/>
<dbReference type="SUPFAM" id="SSF52151">
    <property type="entry name" value="FabD/lysophospholipase-like"/>
    <property type="match status" value="1"/>
</dbReference>
<comment type="caution">
    <text evidence="6">The sequence shown here is derived from an EMBL/GenBank/DDBJ whole genome shotgun (WGS) entry which is preliminary data.</text>
</comment>
<sequence length="395" mass="43815">MPAMNEAVCAHVRRYPTVALVLQGGGALGGYQCGVYQRLHEAGIAPNWIAGISIGAINAAILAGNAPEDRIAQLRAFWEQVSEPAGPLALPAVGVRAMLAAVPDHDGLLSWARNLSALGALVQGQRGFFQARPLSPFLFGDGSDSATSFYDTAPLRETLLRFVDFERINRDPGVRLTVGATNVVRGNFRYFDSAQEQIRVEHILASGALPPAFPAVEIDGEPYWDGGIVSNTPLEYILDSRPHEDTLVFQVDLWSARGARPKTMMDVLERIKDIRYSSRTRHGTQMVEVAQKLRTSLKELIDRLPERRLPPHLDEALSPYLDDRVFNIVHLIYQAKPHEQENKDYAFGTIPLREHWESGMRDMARTLQRPAYFALPDRAVGVATHDVHRQGRAGD</sequence>
<protein>
    <submittedName>
        <fullName evidence="6">Patatin-like phospholipase family protein</fullName>
    </submittedName>
</protein>
<keyword evidence="2 4" id="KW-0442">Lipid degradation</keyword>
<dbReference type="Pfam" id="PF01734">
    <property type="entry name" value="Patatin"/>
    <property type="match status" value="1"/>
</dbReference>
<feature type="domain" description="PNPLA" evidence="5">
    <location>
        <begin position="20"/>
        <end position="238"/>
    </location>
</feature>
<dbReference type="GO" id="GO:0016787">
    <property type="term" value="F:hydrolase activity"/>
    <property type="evidence" value="ECO:0007669"/>
    <property type="project" value="UniProtKB-UniRule"/>
</dbReference>
<evidence type="ECO:0000313" key="6">
    <source>
        <dbReference type="EMBL" id="TWT17801.1"/>
    </source>
</evidence>
<evidence type="ECO:0000256" key="3">
    <source>
        <dbReference type="ARBA" id="ARBA00023098"/>
    </source>
</evidence>
<keyword evidence="7" id="KW-1185">Reference proteome</keyword>
<dbReference type="EMBL" id="VOHK01000008">
    <property type="protein sequence ID" value="TWT17801.1"/>
    <property type="molecule type" value="Genomic_DNA"/>
</dbReference>
<dbReference type="PROSITE" id="PS51635">
    <property type="entry name" value="PNPLA"/>
    <property type="match status" value="1"/>
</dbReference>
<dbReference type="OrthoDB" id="9807112at2"/>
<feature type="active site" description="Proton acceptor" evidence="4">
    <location>
        <position position="225"/>
    </location>
</feature>